<feature type="region of interest" description="Disordered" evidence="1">
    <location>
        <begin position="38"/>
        <end position="62"/>
    </location>
</feature>
<dbReference type="Proteomes" id="UP000318571">
    <property type="component" value="Chromosome 12"/>
</dbReference>
<evidence type="ECO:0000256" key="1">
    <source>
        <dbReference type="SAM" id="MobiDB-lite"/>
    </source>
</evidence>
<protein>
    <submittedName>
        <fullName evidence="2">Uncharacterized protein</fullName>
    </submittedName>
</protein>
<name>A0A553PTR4_TIGCA</name>
<accession>A0A553PTR4</accession>
<feature type="compositionally biased region" description="Polar residues" evidence="1">
    <location>
        <begin position="38"/>
        <end position="59"/>
    </location>
</feature>
<feature type="compositionally biased region" description="Basic and acidic residues" evidence="1">
    <location>
        <begin position="119"/>
        <end position="132"/>
    </location>
</feature>
<gene>
    <name evidence="2" type="ORF">TCAL_16734</name>
</gene>
<comment type="caution">
    <text evidence="2">The sequence shown here is derived from an EMBL/GenBank/DDBJ whole genome shotgun (WGS) entry which is preliminary data.</text>
</comment>
<keyword evidence="3" id="KW-1185">Reference proteome</keyword>
<dbReference type="EMBL" id="VCGU01000001">
    <property type="protein sequence ID" value="TRY81073.1"/>
    <property type="molecule type" value="Genomic_DNA"/>
</dbReference>
<feature type="region of interest" description="Disordered" evidence="1">
    <location>
        <begin position="87"/>
        <end position="156"/>
    </location>
</feature>
<reference evidence="2 3" key="1">
    <citation type="journal article" date="2018" name="Nat. Ecol. Evol.">
        <title>Genomic signatures of mitonuclear coevolution across populations of Tigriopus californicus.</title>
        <authorList>
            <person name="Barreto F.S."/>
            <person name="Watson E.T."/>
            <person name="Lima T.G."/>
            <person name="Willett C.S."/>
            <person name="Edmands S."/>
            <person name="Li W."/>
            <person name="Burton R.S."/>
        </authorList>
    </citation>
    <scope>NUCLEOTIDE SEQUENCE [LARGE SCALE GENOMIC DNA]</scope>
    <source>
        <strain evidence="2 3">San Diego</strain>
    </source>
</reference>
<feature type="compositionally biased region" description="Basic residues" evidence="1">
    <location>
        <begin position="89"/>
        <end position="101"/>
    </location>
</feature>
<dbReference type="AlphaFoldDB" id="A0A553PTR4"/>
<sequence>MADVDPKDASVASIKKKFASQEEWATVTNIMRRVASNSAEAFPSSPTEDSIWSPNTRQSPARLGQSRATFMLAEIHLIHTFPHHVLSGKVRKPQKKLRKNCQVHERTSSSDDSGSPAEDDLRSSARAKDENWPHPLAKLIGQEGTAKNYAALSGDE</sequence>
<evidence type="ECO:0000313" key="3">
    <source>
        <dbReference type="Proteomes" id="UP000318571"/>
    </source>
</evidence>
<proteinExistence type="predicted"/>
<evidence type="ECO:0000313" key="2">
    <source>
        <dbReference type="EMBL" id="TRY81073.1"/>
    </source>
</evidence>
<organism evidence="2 3">
    <name type="scientific">Tigriopus californicus</name>
    <name type="common">Marine copepod</name>
    <dbReference type="NCBI Taxonomy" id="6832"/>
    <lineage>
        <taxon>Eukaryota</taxon>
        <taxon>Metazoa</taxon>
        <taxon>Ecdysozoa</taxon>
        <taxon>Arthropoda</taxon>
        <taxon>Crustacea</taxon>
        <taxon>Multicrustacea</taxon>
        <taxon>Hexanauplia</taxon>
        <taxon>Copepoda</taxon>
        <taxon>Harpacticoida</taxon>
        <taxon>Harpacticidae</taxon>
        <taxon>Tigriopus</taxon>
    </lineage>
</organism>